<evidence type="ECO:0000256" key="2">
    <source>
        <dbReference type="ARBA" id="ARBA00022475"/>
    </source>
</evidence>
<dbReference type="Proteomes" id="UP000664398">
    <property type="component" value="Unassembled WGS sequence"/>
</dbReference>
<evidence type="ECO:0000256" key="3">
    <source>
        <dbReference type="ARBA" id="ARBA00022692"/>
    </source>
</evidence>
<sequence length="450" mass="47142">MNPHAALLLIRPHRGSTTITALQLLASAVTTLLAFAVMMLALAFWNAPTDEIGYPVLAFGLVALLAVPLVTLGTATARLAARSRDDRLATLRLLGVSPARVRGLAVAEVTVVAALGVLIGTAVSAALPFALSPLTVHGDALRPGELWLPWWATAALPPLLVLIAALSALLGLRRVVLSPLGVRMRQDAPKLSWIRVALALFVVGAAVLVTQLMSPGWGVIVMLGALGALTAVVLAVMAVLGLVGPFAVALVSRLVAARTSDPSRLVAARGIQDDPRAAWRSVSALALATFILIPAGSLLGYLDTISRSESRSIMTRDQLLLFADARTMLLALVAVSFVVVACQVAITQTAGILEDRELYVALDRIGMPRPEVHRMRRLRVTTSAKIAVIGAAVASVAVTLPLVFIAVVVAPLFTAAVVLVLLLGLLLIRTGVGATRPVLRRAIEAPERGE</sequence>
<keyword evidence="4 6" id="KW-1133">Transmembrane helix</keyword>
<name>A0A939LX20_9MICO</name>
<keyword evidence="5 6" id="KW-0472">Membrane</keyword>
<comment type="subcellular location">
    <subcellularLocation>
        <location evidence="1">Cell membrane</location>
        <topology evidence="1">Multi-pass membrane protein</topology>
    </subcellularLocation>
</comment>
<feature type="transmembrane region" description="Helical" evidence="6">
    <location>
        <begin position="384"/>
        <end position="406"/>
    </location>
</feature>
<organism evidence="8 9">
    <name type="scientific">Leucobacter ruminantium</name>
    <dbReference type="NCBI Taxonomy" id="1289170"/>
    <lineage>
        <taxon>Bacteria</taxon>
        <taxon>Bacillati</taxon>
        <taxon>Actinomycetota</taxon>
        <taxon>Actinomycetes</taxon>
        <taxon>Micrococcales</taxon>
        <taxon>Microbacteriaceae</taxon>
        <taxon>Leucobacter</taxon>
    </lineage>
</organism>
<keyword evidence="2" id="KW-1003">Cell membrane</keyword>
<dbReference type="AlphaFoldDB" id="A0A939LX20"/>
<dbReference type="GO" id="GO:0005886">
    <property type="term" value="C:plasma membrane"/>
    <property type="evidence" value="ECO:0007669"/>
    <property type="project" value="UniProtKB-SubCell"/>
</dbReference>
<evidence type="ECO:0000256" key="5">
    <source>
        <dbReference type="ARBA" id="ARBA00023136"/>
    </source>
</evidence>
<evidence type="ECO:0000313" key="8">
    <source>
        <dbReference type="EMBL" id="MBO1805681.1"/>
    </source>
</evidence>
<evidence type="ECO:0000313" key="9">
    <source>
        <dbReference type="Proteomes" id="UP000664398"/>
    </source>
</evidence>
<keyword evidence="9" id="KW-1185">Reference proteome</keyword>
<evidence type="ECO:0000259" key="7">
    <source>
        <dbReference type="Pfam" id="PF02687"/>
    </source>
</evidence>
<feature type="transmembrane region" description="Helical" evidence="6">
    <location>
        <begin position="57"/>
        <end position="80"/>
    </location>
</feature>
<accession>A0A939LX20</accession>
<dbReference type="RefSeq" id="WP_208046154.1">
    <property type="nucleotide sequence ID" value="NZ_JAGDYL010000017.1"/>
</dbReference>
<feature type="transmembrane region" description="Helical" evidence="6">
    <location>
        <begin position="412"/>
        <end position="432"/>
    </location>
</feature>
<feature type="transmembrane region" description="Helical" evidence="6">
    <location>
        <begin position="150"/>
        <end position="172"/>
    </location>
</feature>
<comment type="caution">
    <text evidence="8">The sequence shown here is derived from an EMBL/GenBank/DDBJ whole genome shotgun (WGS) entry which is preliminary data.</text>
</comment>
<feature type="transmembrane region" description="Helical" evidence="6">
    <location>
        <begin position="225"/>
        <end position="256"/>
    </location>
</feature>
<dbReference type="InterPro" id="IPR003838">
    <property type="entry name" value="ABC3_permease_C"/>
</dbReference>
<dbReference type="EMBL" id="JAGDYL010000017">
    <property type="protein sequence ID" value="MBO1805681.1"/>
    <property type="molecule type" value="Genomic_DNA"/>
</dbReference>
<feature type="transmembrane region" description="Helical" evidence="6">
    <location>
        <begin position="319"/>
        <end position="346"/>
    </location>
</feature>
<feature type="transmembrane region" description="Helical" evidence="6">
    <location>
        <begin position="193"/>
        <end position="213"/>
    </location>
</feature>
<dbReference type="Pfam" id="PF02687">
    <property type="entry name" value="FtsX"/>
    <property type="match status" value="1"/>
</dbReference>
<evidence type="ECO:0000256" key="4">
    <source>
        <dbReference type="ARBA" id="ARBA00022989"/>
    </source>
</evidence>
<protein>
    <submittedName>
        <fullName evidence="8">Permease</fullName>
    </submittedName>
</protein>
<feature type="transmembrane region" description="Helical" evidence="6">
    <location>
        <begin position="21"/>
        <end position="45"/>
    </location>
</feature>
<gene>
    <name evidence="8" type="ORF">J4H91_10185</name>
</gene>
<proteinExistence type="predicted"/>
<feature type="transmembrane region" description="Helical" evidence="6">
    <location>
        <begin position="277"/>
        <end position="299"/>
    </location>
</feature>
<reference evidence="8" key="1">
    <citation type="submission" date="2021-03" db="EMBL/GenBank/DDBJ databases">
        <title>Leucobacter chromiisoli sp. nov., isolated from chromium-containing soil of chemical plant.</title>
        <authorList>
            <person name="Xu Z."/>
        </authorList>
    </citation>
    <scope>NUCLEOTIDE SEQUENCE</scope>
    <source>
        <strain evidence="8">A2</strain>
    </source>
</reference>
<evidence type="ECO:0000256" key="1">
    <source>
        <dbReference type="ARBA" id="ARBA00004651"/>
    </source>
</evidence>
<feature type="transmembrane region" description="Helical" evidence="6">
    <location>
        <begin position="101"/>
        <end position="130"/>
    </location>
</feature>
<evidence type="ECO:0000256" key="6">
    <source>
        <dbReference type="SAM" id="Phobius"/>
    </source>
</evidence>
<keyword evidence="3 6" id="KW-0812">Transmembrane</keyword>
<feature type="domain" description="ABC3 transporter permease C-terminal" evidence="7">
    <location>
        <begin position="62"/>
        <end position="174"/>
    </location>
</feature>